<dbReference type="EMBL" id="DSBX01000124">
    <property type="protein sequence ID" value="HDQ99271.1"/>
    <property type="molecule type" value="Genomic_DNA"/>
</dbReference>
<reference evidence="2" key="1">
    <citation type="journal article" date="2020" name="mSystems">
        <title>Genome- and Community-Level Interaction Insights into Carbon Utilization and Element Cycling Functions of Hydrothermarchaeota in Hydrothermal Sediment.</title>
        <authorList>
            <person name="Zhou Z."/>
            <person name="Liu Y."/>
            <person name="Xu W."/>
            <person name="Pan J."/>
            <person name="Luo Z.H."/>
            <person name="Li M."/>
        </authorList>
    </citation>
    <scope>NUCLEOTIDE SEQUENCE [LARGE SCALE GENOMIC DNA]</scope>
    <source>
        <strain evidence="2">SpSt-1182</strain>
    </source>
</reference>
<feature type="non-terminal residue" evidence="2">
    <location>
        <position position="223"/>
    </location>
</feature>
<gene>
    <name evidence="2" type="ORF">ENN51_03165</name>
</gene>
<comment type="caution">
    <text evidence="2">The sequence shown here is derived from an EMBL/GenBank/DDBJ whole genome shotgun (WGS) entry which is preliminary data.</text>
</comment>
<sequence length="223" mass="25661">MTDDVRKTEPALRRGAPEETAGPRTDELTPSAPSREIVPVHQAAFFTDSNRLTKETQDRTWSELAFELFAACRERYLAACALVGVEPELARLVRAITALEPPRLARTYRKIAAFYRFAFVGEPQTELPFDDRDHLALMETDWRKFFRLETQRLARIDHLARSVLRAVAFGVSAEGRVAEAHVVDVLNERYGRFHLARRMELLKLSIHPEELEGWRFLDGPDWD</sequence>
<name>A0A7V0T5L7_UNCW3</name>
<evidence type="ECO:0000313" key="2">
    <source>
        <dbReference type="EMBL" id="HDQ99271.1"/>
    </source>
</evidence>
<organism evidence="2">
    <name type="scientific">candidate division WOR-3 bacterium</name>
    <dbReference type="NCBI Taxonomy" id="2052148"/>
    <lineage>
        <taxon>Bacteria</taxon>
        <taxon>Bacteria division WOR-3</taxon>
    </lineage>
</organism>
<evidence type="ECO:0000256" key="1">
    <source>
        <dbReference type="SAM" id="MobiDB-lite"/>
    </source>
</evidence>
<feature type="region of interest" description="Disordered" evidence="1">
    <location>
        <begin position="1"/>
        <end position="33"/>
    </location>
</feature>
<proteinExistence type="predicted"/>
<accession>A0A7V0T5L7</accession>
<dbReference type="Proteomes" id="UP000885672">
    <property type="component" value="Unassembled WGS sequence"/>
</dbReference>
<protein>
    <submittedName>
        <fullName evidence="2">Uncharacterized protein</fullName>
    </submittedName>
</protein>
<feature type="compositionally biased region" description="Basic and acidic residues" evidence="1">
    <location>
        <begin position="1"/>
        <end position="17"/>
    </location>
</feature>
<dbReference type="AlphaFoldDB" id="A0A7V0T5L7"/>